<reference evidence="3" key="1">
    <citation type="submission" date="2016-11" db="UniProtKB">
        <authorList>
            <consortium name="WormBaseParasite"/>
        </authorList>
    </citation>
    <scope>IDENTIFICATION</scope>
</reference>
<protein>
    <submittedName>
        <fullName evidence="3">Secreted protein</fullName>
    </submittedName>
</protein>
<organism evidence="2 3">
    <name type="scientific">Caenorhabditis tropicalis</name>
    <dbReference type="NCBI Taxonomy" id="1561998"/>
    <lineage>
        <taxon>Eukaryota</taxon>
        <taxon>Metazoa</taxon>
        <taxon>Ecdysozoa</taxon>
        <taxon>Nematoda</taxon>
        <taxon>Chromadorea</taxon>
        <taxon>Rhabditida</taxon>
        <taxon>Rhabditina</taxon>
        <taxon>Rhabditomorpha</taxon>
        <taxon>Rhabditoidea</taxon>
        <taxon>Rhabditidae</taxon>
        <taxon>Peloderinae</taxon>
        <taxon>Caenorhabditis</taxon>
    </lineage>
</organism>
<dbReference type="eggNOG" id="ENOG502TI03">
    <property type="taxonomic scope" value="Eukaryota"/>
</dbReference>
<dbReference type="AlphaFoldDB" id="A0A1I7URA1"/>
<keyword evidence="1" id="KW-0732">Signal</keyword>
<evidence type="ECO:0000256" key="1">
    <source>
        <dbReference type="SAM" id="SignalP"/>
    </source>
</evidence>
<evidence type="ECO:0000313" key="3">
    <source>
        <dbReference type="WBParaSite" id="Csp11.Scaffold630.g18556.t1"/>
    </source>
</evidence>
<dbReference type="WBParaSite" id="Csp11.Scaffold630.g18556.t1">
    <property type="protein sequence ID" value="Csp11.Scaffold630.g18556.t1"/>
    <property type="gene ID" value="Csp11.Scaffold630.g18556"/>
</dbReference>
<dbReference type="STRING" id="1561998.A0A1I7URA1"/>
<proteinExistence type="predicted"/>
<feature type="signal peptide" evidence="1">
    <location>
        <begin position="1"/>
        <end position="20"/>
    </location>
</feature>
<sequence>MFKLSILLLLILVVSKETVAVRGALFRSGRAVPFERVPGQQKLAPKCREVELYVPCLFTYNRTCVIDKICVHELPVVTTPRPTTPVTTPNTKRENSVEPRRNVRHSAILTIAFASFQDFLRFGRAVMASGVGGGSEGNAPDDMKSFVRINGEPEILFQ</sequence>
<evidence type="ECO:0000313" key="2">
    <source>
        <dbReference type="Proteomes" id="UP000095282"/>
    </source>
</evidence>
<name>A0A1I7URA1_9PELO</name>
<keyword evidence="2" id="KW-1185">Reference proteome</keyword>
<accession>A0A1I7URA1</accession>
<feature type="chain" id="PRO_5009309252" evidence="1">
    <location>
        <begin position="21"/>
        <end position="158"/>
    </location>
</feature>
<dbReference type="Proteomes" id="UP000095282">
    <property type="component" value="Unplaced"/>
</dbReference>